<evidence type="ECO:0000259" key="9">
    <source>
        <dbReference type="Pfam" id="PF01773"/>
    </source>
</evidence>
<dbReference type="Pfam" id="PF01773">
    <property type="entry name" value="Nucleos_tra2_N"/>
    <property type="match status" value="1"/>
</dbReference>
<feature type="transmembrane region" description="Helical" evidence="8">
    <location>
        <begin position="373"/>
        <end position="398"/>
    </location>
</feature>
<evidence type="ECO:0000259" key="10">
    <source>
        <dbReference type="Pfam" id="PF07662"/>
    </source>
</evidence>
<dbReference type="KEGG" id="pvp:105302892"/>
<feature type="transmembrane region" description="Helical" evidence="8">
    <location>
        <begin position="654"/>
        <end position="677"/>
    </location>
</feature>
<dbReference type="InterPro" id="IPR011642">
    <property type="entry name" value="Gate_dom"/>
</dbReference>
<proteinExistence type="inferred from homology"/>
<keyword evidence="3" id="KW-1003">Cell membrane</keyword>
<dbReference type="InterPro" id="IPR002668">
    <property type="entry name" value="CNT_N_dom"/>
</dbReference>
<dbReference type="AlphaFoldDB" id="A0A6P6BNZ9"/>
<feature type="transmembrane region" description="Helical" evidence="8">
    <location>
        <begin position="153"/>
        <end position="176"/>
    </location>
</feature>
<dbReference type="PANTHER" id="PTHR10590">
    <property type="entry name" value="SODIUM/NUCLEOSIDE COTRANSPORTER"/>
    <property type="match status" value="1"/>
</dbReference>
<keyword evidence="5 8" id="KW-1133">Transmembrane helix</keyword>
<evidence type="ECO:0000256" key="7">
    <source>
        <dbReference type="SAM" id="MobiDB-lite"/>
    </source>
</evidence>
<evidence type="ECO:0000256" key="6">
    <source>
        <dbReference type="ARBA" id="ARBA00023136"/>
    </source>
</evidence>
<reference evidence="13" key="1">
    <citation type="submission" date="2025-08" db="UniProtKB">
        <authorList>
            <consortium name="RefSeq"/>
        </authorList>
    </citation>
    <scope>IDENTIFICATION</scope>
    <source>
        <tissue evidence="13">Kidney</tissue>
    </source>
</reference>
<feature type="domain" description="Concentrative nucleoside transporter C-terminal" evidence="10">
    <location>
        <begin position="488"/>
        <end position="709"/>
    </location>
</feature>
<protein>
    <submittedName>
        <fullName evidence="13">Sodium/nucleoside cotransporter 1</fullName>
    </submittedName>
</protein>
<dbReference type="GO" id="GO:0015861">
    <property type="term" value="P:cytidine transport"/>
    <property type="evidence" value="ECO:0007669"/>
    <property type="project" value="TreeGrafter"/>
</dbReference>
<feature type="transmembrane region" description="Helical" evidence="8">
    <location>
        <begin position="274"/>
        <end position="294"/>
    </location>
</feature>
<dbReference type="InterPro" id="IPR008276">
    <property type="entry name" value="C_nuclsd_transpt"/>
</dbReference>
<dbReference type="Pfam" id="PF07662">
    <property type="entry name" value="Nucleos_tra2_C"/>
    <property type="match status" value="1"/>
</dbReference>
<keyword evidence="4 8" id="KW-0812">Transmembrane</keyword>
<dbReference type="GO" id="GO:0005886">
    <property type="term" value="C:plasma membrane"/>
    <property type="evidence" value="ECO:0007669"/>
    <property type="project" value="UniProtKB-SubCell"/>
</dbReference>
<gene>
    <name evidence="13" type="primary">SLC28A1</name>
</gene>
<evidence type="ECO:0000256" key="8">
    <source>
        <dbReference type="SAM" id="Phobius"/>
    </source>
</evidence>
<feature type="region of interest" description="Disordered" evidence="7">
    <location>
        <begin position="106"/>
        <end position="128"/>
    </location>
</feature>
<keyword evidence="12" id="KW-1185">Reference proteome</keyword>
<accession>A0A6P6BNZ9</accession>
<dbReference type="Proteomes" id="UP000515202">
    <property type="component" value="Unplaced"/>
</dbReference>
<dbReference type="GeneID" id="105302892"/>
<dbReference type="RefSeq" id="XP_023376752.1">
    <property type="nucleotide sequence ID" value="XM_023520984.1"/>
</dbReference>
<feature type="domain" description="Nucleoside transporter/FeoB GTPase Gate" evidence="11">
    <location>
        <begin position="372"/>
        <end position="427"/>
    </location>
</feature>
<feature type="transmembrane region" description="Helical" evidence="8">
    <location>
        <begin position="223"/>
        <end position="242"/>
    </location>
</feature>
<feature type="transmembrane region" description="Helical" evidence="8">
    <location>
        <begin position="689"/>
        <end position="713"/>
    </location>
</feature>
<organism evidence="12 13">
    <name type="scientific">Pteropus vampyrus</name>
    <name type="common">Large flying fox</name>
    <dbReference type="NCBI Taxonomy" id="132908"/>
    <lineage>
        <taxon>Eukaryota</taxon>
        <taxon>Metazoa</taxon>
        <taxon>Chordata</taxon>
        <taxon>Craniata</taxon>
        <taxon>Vertebrata</taxon>
        <taxon>Euteleostomi</taxon>
        <taxon>Mammalia</taxon>
        <taxon>Eutheria</taxon>
        <taxon>Laurasiatheria</taxon>
        <taxon>Chiroptera</taxon>
        <taxon>Yinpterochiroptera</taxon>
        <taxon>Pteropodoidea</taxon>
        <taxon>Pteropodidae</taxon>
        <taxon>Pteropodinae</taxon>
        <taxon>Pteropus</taxon>
    </lineage>
</organism>
<evidence type="ECO:0000256" key="5">
    <source>
        <dbReference type="ARBA" id="ARBA00022989"/>
    </source>
</evidence>
<dbReference type="InterPro" id="IPR011657">
    <property type="entry name" value="CNT_C_dom"/>
</dbReference>
<dbReference type="OrthoDB" id="6075923at2759"/>
<feature type="transmembrane region" description="Helical" evidence="8">
    <location>
        <begin position="182"/>
        <end position="200"/>
    </location>
</feature>
<dbReference type="PANTHER" id="PTHR10590:SF16">
    <property type="entry name" value="SODIUM_NUCLEOSIDE COTRANSPORTER 1"/>
    <property type="match status" value="1"/>
</dbReference>
<evidence type="ECO:0000256" key="1">
    <source>
        <dbReference type="ARBA" id="ARBA00004651"/>
    </source>
</evidence>
<evidence type="ECO:0000256" key="2">
    <source>
        <dbReference type="ARBA" id="ARBA00009033"/>
    </source>
</evidence>
<dbReference type="Pfam" id="PF07670">
    <property type="entry name" value="Gate"/>
    <property type="match status" value="1"/>
</dbReference>
<sequence>MPSSVTGEPWPPGTVRVELWDGISCARHLLSTPSPLPAHPPPFSSLLPGGSCLAFPFQFWALTLSFSWKIWHMEDDAPRPKGSISFASMAYGLENTGAELLDSLEEGRTPSSDLRPAEERDNWSKSSQEPFSGWRSLQPAMRVRHFCGEHTQLFRWICIGLLCTAFAAFLLVACLLDFQRALALFVLTCVVLAFLAHSLLKRLRGPKLLRCVRPLGHSCLNLWFKRGLALATFLGLVLWLVLDTSRRPEQLVSFAGTCVCISILFACSKHRHAVSWRVVSWGLGLQFVLGLLVIRTEPGFIAFQWLGDQIQSPLWNLPALDFCGLLSGGGSGQQCLSLGGWWCGGLPRQPQEVIRSPGSAPSRERKQQGQVRVLPIIVFFSCVMSVLYYVGLMQWVILKIAWLMQVTMGTTATETLSVAGNIFVSQVGPVAFPGKAGLWFAGALIQSRAPSPRVIKGGCPTNACLGVHFAWVMPGRMVSLLQIDAASLIAASVMAAPCALALSKLVYPEVEESKFRSAEGVRLSCGDAQNLLEATSSGAAVSVRIIANIAANLIAFLAVLAFINAALSWLGAMVDVQGLSFQLICSYALRPLAFLMGVAWEDCPVVAELLGIKLFLNEFVAYQELSQYKQRRLAGVEEWIGAKKQWISVRAEVLTTYALCGFANFSSIGIMLGGLTSMAPQRRSDFSQIVLRALCTGACVSLVNACVAGILYVPGGTQVNCTMLLNTTLSASSFEVYRCCREGFQSTGPEFSPQALDNCCRLYNHTICA</sequence>
<evidence type="ECO:0000313" key="12">
    <source>
        <dbReference type="Proteomes" id="UP000515202"/>
    </source>
</evidence>
<dbReference type="CTD" id="9154"/>
<evidence type="ECO:0000256" key="3">
    <source>
        <dbReference type="ARBA" id="ARBA00022475"/>
    </source>
</evidence>
<evidence type="ECO:0000256" key="4">
    <source>
        <dbReference type="ARBA" id="ARBA00022692"/>
    </source>
</evidence>
<dbReference type="GO" id="GO:0015389">
    <property type="term" value="F:pyrimidine- and adenosine-specific:sodium symporter activity"/>
    <property type="evidence" value="ECO:0007669"/>
    <property type="project" value="TreeGrafter"/>
</dbReference>
<keyword evidence="6 8" id="KW-0472">Membrane</keyword>
<comment type="similarity">
    <text evidence="2">Belongs to the concentrative nucleoside transporter (CNT) (TC 2.A.41) family.</text>
</comment>
<feature type="transmembrane region" description="Helical" evidence="8">
    <location>
        <begin position="545"/>
        <end position="567"/>
    </location>
</feature>
<feature type="transmembrane region" description="Helical" evidence="8">
    <location>
        <begin position="248"/>
        <end position="267"/>
    </location>
</feature>
<evidence type="ECO:0000259" key="11">
    <source>
        <dbReference type="Pfam" id="PF07670"/>
    </source>
</evidence>
<comment type="subcellular location">
    <subcellularLocation>
        <location evidence="1">Cell membrane</location>
        <topology evidence="1">Multi-pass membrane protein</topology>
    </subcellularLocation>
</comment>
<name>A0A6P6BNZ9_PTEVA</name>
<feature type="domain" description="Concentrative nucleoside transporter N-terminal" evidence="9">
    <location>
        <begin position="256"/>
        <end position="312"/>
    </location>
</feature>
<evidence type="ECO:0000313" key="13">
    <source>
        <dbReference type="RefSeq" id="XP_023376752.1"/>
    </source>
</evidence>
<dbReference type="GO" id="GO:0015862">
    <property type="term" value="P:uridine transmembrane transport"/>
    <property type="evidence" value="ECO:0007669"/>
    <property type="project" value="TreeGrafter"/>
</dbReference>
<feature type="transmembrane region" description="Helical" evidence="8">
    <location>
        <begin position="46"/>
        <end position="71"/>
    </location>
</feature>